<comment type="caution">
    <text evidence="13">The sequence shown here is derived from an EMBL/GenBank/DDBJ whole genome shotgun (WGS) entry which is preliminary data.</text>
</comment>
<dbReference type="GO" id="GO:0005759">
    <property type="term" value="C:mitochondrial matrix"/>
    <property type="evidence" value="ECO:0007669"/>
    <property type="project" value="TreeGrafter"/>
</dbReference>
<dbReference type="AlphaFoldDB" id="A0A819TLY5"/>
<dbReference type="GO" id="GO:0005634">
    <property type="term" value="C:nucleus"/>
    <property type="evidence" value="ECO:0007669"/>
    <property type="project" value="TreeGrafter"/>
</dbReference>
<dbReference type="InterPro" id="IPR014720">
    <property type="entry name" value="dsRBD_dom"/>
</dbReference>
<dbReference type="Proteomes" id="UP000663842">
    <property type="component" value="Unassembled WGS sequence"/>
</dbReference>
<dbReference type="InterPro" id="IPR044917">
    <property type="entry name" value="PRIMPOL"/>
</dbReference>
<dbReference type="EMBL" id="CAJNRG010018313">
    <property type="protein sequence ID" value="CAF2254712.1"/>
    <property type="molecule type" value="Genomic_DNA"/>
</dbReference>
<evidence type="ECO:0000256" key="2">
    <source>
        <dbReference type="ARBA" id="ARBA00012417"/>
    </source>
</evidence>
<organism evidence="13 14">
    <name type="scientific">Rotaria magnacalcarata</name>
    <dbReference type="NCBI Taxonomy" id="392030"/>
    <lineage>
        <taxon>Eukaryota</taxon>
        <taxon>Metazoa</taxon>
        <taxon>Spiralia</taxon>
        <taxon>Gnathifera</taxon>
        <taxon>Rotifera</taxon>
        <taxon>Eurotatoria</taxon>
        <taxon>Bdelloidea</taxon>
        <taxon>Philodinida</taxon>
        <taxon>Philodinidae</taxon>
        <taxon>Rotaria</taxon>
    </lineage>
</organism>
<evidence type="ECO:0000313" key="11">
    <source>
        <dbReference type="EMBL" id="CAF2254712.1"/>
    </source>
</evidence>
<evidence type="ECO:0000256" key="7">
    <source>
        <dbReference type="ARBA" id="ARBA00047303"/>
    </source>
</evidence>
<comment type="catalytic activity">
    <reaction evidence="7">
        <text>DNA(n) + a 2'-deoxyribonucleoside 5'-triphosphate = DNA(n+1) + diphosphate</text>
        <dbReference type="Rhea" id="RHEA:22508"/>
        <dbReference type="Rhea" id="RHEA-COMP:17339"/>
        <dbReference type="Rhea" id="RHEA-COMP:17340"/>
        <dbReference type="ChEBI" id="CHEBI:33019"/>
        <dbReference type="ChEBI" id="CHEBI:61560"/>
        <dbReference type="ChEBI" id="CHEBI:173112"/>
        <dbReference type="EC" id="2.7.7.7"/>
    </reaction>
    <physiologicalReaction direction="left-to-right" evidence="7">
        <dbReference type="Rhea" id="RHEA:22509"/>
    </physiologicalReaction>
</comment>
<dbReference type="GO" id="GO:0003682">
    <property type="term" value="F:chromatin binding"/>
    <property type="evidence" value="ECO:0007669"/>
    <property type="project" value="TreeGrafter"/>
</dbReference>
<evidence type="ECO:0000313" key="14">
    <source>
        <dbReference type="Proteomes" id="UP000663842"/>
    </source>
</evidence>
<evidence type="ECO:0000259" key="9">
    <source>
        <dbReference type="PROSITE" id="PS50137"/>
    </source>
</evidence>
<dbReference type="GO" id="GO:0006264">
    <property type="term" value="P:mitochondrial DNA replication"/>
    <property type="evidence" value="ECO:0007669"/>
    <property type="project" value="TreeGrafter"/>
</dbReference>
<reference evidence="13" key="1">
    <citation type="submission" date="2021-02" db="EMBL/GenBank/DDBJ databases">
        <authorList>
            <person name="Nowell W R."/>
        </authorList>
    </citation>
    <scope>NUCLEOTIDE SEQUENCE</scope>
</reference>
<evidence type="ECO:0000256" key="8">
    <source>
        <dbReference type="PROSITE-ProRule" id="PRU00266"/>
    </source>
</evidence>
<keyword evidence="3" id="KW-0239">DNA-directed DNA polymerase</keyword>
<evidence type="ECO:0000256" key="5">
    <source>
        <dbReference type="ARBA" id="ARBA00044677"/>
    </source>
</evidence>
<gene>
    <name evidence="12" type="ORF">OVN521_LOCUS16243</name>
    <name evidence="13" type="ORF">UXM345_LOCUS20716</name>
    <name evidence="10" type="ORF">WKI299_LOCUS23916</name>
    <name evidence="11" type="ORF">XDN619_LOCUS35595</name>
</gene>
<proteinExistence type="inferred from homology"/>
<dbReference type="GO" id="GO:0042276">
    <property type="term" value="P:error-prone translesion synthesis"/>
    <property type="evidence" value="ECO:0007669"/>
    <property type="project" value="InterPro"/>
</dbReference>
<keyword evidence="3" id="KW-0548">Nucleotidyltransferase</keyword>
<dbReference type="CDD" id="cd10845">
    <property type="entry name" value="DSRM_RNAse_III_family"/>
    <property type="match status" value="1"/>
</dbReference>
<dbReference type="EMBL" id="CAJOBG010002678">
    <property type="protein sequence ID" value="CAF4021759.1"/>
    <property type="molecule type" value="Genomic_DNA"/>
</dbReference>
<dbReference type="Proteomes" id="UP000663887">
    <property type="component" value="Unassembled WGS sequence"/>
</dbReference>
<name>A0A819TLY5_9BILA</name>
<dbReference type="Pfam" id="PF00035">
    <property type="entry name" value="dsrm"/>
    <property type="match status" value="1"/>
</dbReference>
<evidence type="ECO:0000313" key="10">
    <source>
        <dbReference type="EMBL" id="CAF2118651.1"/>
    </source>
</evidence>
<evidence type="ECO:0000256" key="6">
    <source>
        <dbReference type="ARBA" id="ARBA00044768"/>
    </source>
</evidence>
<dbReference type="Proteomes" id="UP000663866">
    <property type="component" value="Unassembled WGS sequence"/>
</dbReference>
<dbReference type="EC" id="2.7.7.7" evidence="2"/>
<dbReference type="SUPFAM" id="SSF54768">
    <property type="entry name" value="dsRNA-binding domain-like"/>
    <property type="match status" value="1"/>
</dbReference>
<dbReference type="GO" id="GO:0003887">
    <property type="term" value="F:DNA-directed DNA polymerase activity"/>
    <property type="evidence" value="ECO:0007669"/>
    <property type="project" value="UniProtKB-KW"/>
</dbReference>
<dbReference type="PROSITE" id="PS50137">
    <property type="entry name" value="DS_RBD"/>
    <property type="match status" value="1"/>
</dbReference>
<dbReference type="EMBL" id="CAJOBF010003126">
    <property type="protein sequence ID" value="CAF4075446.1"/>
    <property type="molecule type" value="Genomic_DNA"/>
</dbReference>
<comment type="similarity">
    <text evidence="1">Belongs to the eukaryotic-type primase small subunit family.</text>
</comment>
<feature type="domain" description="DRBM" evidence="9">
    <location>
        <begin position="4"/>
        <end position="74"/>
    </location>
</feature>
<protein>
    <recommendedName>
        <fullName evidence="4">DNA-directed primase/polymerase protein</fullName>
        <ecNumber evidence="6">2.7.7.102</ecNumber>
        <ecNumber evidence="2">2.7.7.7</ecNumber>
    </recommendedName>
</protein>
<accession>A0A819TLY5</accession>
<comment type="catalytic activity">
    <reaction evidence="5">
        <text>ssDNA + n NTP = ssDNA/pppN(pN)n-1 hybrid + (n-1) diphosphate.</text>
        <dbReference type="EC" id="2.7.7.102"/>
    </reaction>
</comment>
<dbReference type="EMBL" id="CAJNRF010010233">
    <property type="protein sequence ID" value="CAF2118651.1"/>
    <property type="molecule type" value="Genomic_DNA"/>
</dbReference>
<evidence type="ECO:0000256" key="3">
    <source>
        <dbReference type="ARBA" id="ARBA00022932"/>
    </source>
</evidence>
<evidence type="ECO:0000313" key="12">
    <source>
        <dbReference type="EMBL" id="CAF4021759.1"/>
    </source>
</evidence>
<keyword evidence="8" id="KW-0694">RNA-binding</keyword>
<dbReference type="EC" id="2.7.7.102" evidence="6"/>
<dbReference type="GO" id="GO:0009411">
    <property type="term" value="P:response to UV"/>
    <property type="evidence" value="ECO:0007669"/>
    <property type="project" value="TreeGrafter"/>
</dbReference>
<dbReference type="PANTHER" id="PTHR31399">
    <property type="entry name" value="DNA-DIRECTED PRIMASE / POLYMERASE PROTEIN"/>
    <property type="match status" value="1"/>
</dbReference>
<dbReference type="GO" id="GO:0003723">
    <property type="term" value="F:RNA binding"/>
    <property type="evidence" value="ECO:0007669"/>
    <property type="project" value="UniProtKB-UniRule"/>
</dbReference>
<dbReference type="GO" id="GO:0031297">
    <property type="term" value="P:replication fork processing"/>
    <property type="evidence" value="ECO:0007669"/>
    <property type="project" value="TreeGrafter"/>
</dbReference>
<sequence>MNTAWKNNLQEYCQKNQISLPNYRIKTQSGPAHSLKFQVEVEINGYWYPGDERCSSKKEAEQSAAKKALECLLDRNQSSQTSTCISSDEISDPTSSCCDVIPLPTQIQVNLVDSKSHFPDEYADIEEFITNKVKEFNGRIRKIWPLDSRGNYKVDIGGSYRYCENIQRDHKKNGIYFIVNPIKKTYFQKCHDLQCYGFQSAIKYITKDPTTSSPHSLETNSNSNCSKCRKSLKPPSQISCERCGETFCEKCTNFCELCHDAVHCDRCFESCIECHDS</sequence>
<evidence type="ECO:0000313" key="15">
    <source>
        <dbReference type="Proteomes" id="UP000663866"/>
    </source>
</evidence>
<keyword evidence="3" id="KW-0808">Transferase</keyword>
<evidence type="ECO:0000256" key="4">
    <source>
        <dbReference type="ARBA" id="ARBA00026139"/>
    </source>
</evidence>
<dbReference type="PANTHER" id="PTHR31399:SF0">
    <property type="entry name" value="DNA-DIRECTED PRIMASE_POLYMERASE PROTEIN"/>
    <property type="match status" value="1"/>
</dbReference>
<dbReference type="Gene3D" id="3.30.160.20">
    <property type="match status" value="1"/>
</dbReference>
<dbReference type="SMART" id="SM00358">
    <property type="entry name" value="DSRM"/>
    <property type="match status" value="1"/>
</dbReference>
<dbReference type="Proteomes" id="UP000663856">
    <property type="component" value="Unassembled WGS sequence"/>
</dbReference>
<dbReference type="Pfam" id="PF03121">
    <property type="entry name" value="Herpes_UL52"/>
    <property type="match status" value="1"/>
</dbReference>
<evidence type="ECO:0000313" key="13">
    <source>
        <dbReference type="EMBL" id="CAF4075446.1"/>
    </source>
</evidence>
<evidence type="ECO:0000256" key="1">
    <source>
        <dbReference type="ARBA" id="ARBA00009762"/>
    </source>
</evidence>
<keyword evidence="15" id="KW-1185">Reference proteome</keyword>